<dbReference type="Gene3D" id="2.30.40.10">
    <property type="entry name" value="Urease, subunit C, domain 1"/>
    <property type="match status" value="1"/>
</dbReference>
<evidence type="ECO:0000256" key="4">
    <source>
        <dbReference type="ARBA" id="ARBA00022833"/>
    </source>
</evidence>
<evidence type="ECO:0000313" key="7">
    <source>
        <dbReference type="Proteomes" id="UP001175001"/>
    </source>
</evidence>
<keyword evidence="7" id="KW-1185">Reference proteome</keyword>
<comment type="cofactor">
    <cofactor evidence="1">
        <name>Zn(2+)</name>
        <dbReference type="ChEBI" id="CHEBI:29105"/>
    </cofactor>
</comment>
<gene>
    <name evidence="6" type="primary">mtaD_1</name>
    <name evidence="6" type="ORF">DIS24_g9766</name>
</gene>
<sequence length="491" mass="53567">MARSTLLENGTVISFDDASQSLKVLHNTSVLVTGTRIAAIFDSNTSDPPNIPRDAERVDASNKIISPGFVDTHRHGWQTQFRTLAPNTTLAEYFYRYGQYTQAKTVFTPSDIYYGQLAGIYEALNAGVTSILEHAHGTFSPEASSASLQASLDSGVRMWWCYGFSAFDDAAIADFRTQAASHPSLALNPDSLVQYGMAYDGWAAASATEIDSVVALARDPACNVAAFTTHTIGGPWHFDNGPVALTSKSPAAADFVASAPFPIVFSHGSFLTPADAALLREHDRHVSITPESEMHYGHDHPATAHVMDQAALGVDTHFTFSSDILTQTRLWLQTTRRGVYRRTLEGWAIPTTNPMSVNQAFLLATRNGGLALRRDDVGVVKVGAVADLVLFDGGSPNMLGWADAVAAVVLHANVGDIKDVMVGGEWRKRDGVLVTKQDRREVEEKFLESARRIQKIWKDTPLPVVEGEWRPGIRFEKTEEQNVVRGEGTGY</sequence>
<reference evidence="6" key="1">
    <citation type="submission" date="2023-06" db="EMBL/GenBank/DDBJ databases">
        <title>Multi-omics analyses reveal the molecular pathogenesis toolkit of Lasiodiplodia hormozganensis, a cross-kingdom pathogen.</title>
        <authorList>
            <person name="Felix C."/>
            <person name="Meneses R."/>
            <person name="Goncalves M.F.M."/>
            <person name="Tilleman L."/>
            <person name="Duarte A.S."/>
            <person name="Jorrin-Novo J.V."/>
            <person name="Van De Peer Y."/>
            <person name="Deforce D."/>
            <person name="Van Nieuwerburgh F."/>
            <person name="Esteves A.C."/>
            <person name="Alves A."/>
        </authorList>
    </citation>
    <scope>NUCLEOTIDE SEQUENCE</scope>
    <source>
        <strain evidence="6">CBS 339.90</strain>
    </source>
</reference>
<dbReference type="SUPFAM" id="SSF51338">
    <property type="entry name" value="Composite domain of metallo-dependent hydrolases"/>
    <property type="match status" value="2"/>
</dbReference>
<dbReference type="InterPro" id="IPR006680">
    <property type="entry name" value="Amidohydro-rel"/>
</dbReference>
<keyword evidence="4" id="KW-0862">Zinc</keyword>
<proteinExistence type="predicted"/>
<keyword evidence="2" id="KW-0479">Metal-binding</keyword>
<dbReference type="PANTHER" id="PTHR11271:SF37">
    <property type="entry name" value="FAMILY PROTEIN, PUTATIVE (AFU_ORTHOLOGUE AFUA_4G00460)-RELATED"/>
    <property type="match status" value="1"/>
</dbReference>
<protein>
    <submittedName>
        <fullName evidence="6">5-methylthioadenosine/S-adenosylhomocysteine deaminase</fullName>
    </submittedName>
</protein>
<dbReference type="EMBL" id="JAUJDW010000091">
    <property type="protein sequence ID" value="KAK0640054.1"/>
    <property type="molecule type" value="Genomic_DNA"/>
</dbReference>
<evidence type="ECO:0000256" key="1">
    <source>
        <dbReference type="ARBA" id="ARBA00001947"/>
    </source>
</evidence>
<feature type="domain" description="Amidohydrolase-related" evidence="5">
    <location>
        <begin position="64"/>
        <end position="426"/>
    </location>
</feature>
<dbReference type="GO" id="GO:0046872">
    <property type="term" value="F:metal ion binding"/>
    <property type="evidence" value="ECO:0007669"/>
    <property type="project" value="UniProtKB-KW"/>
</dbReference>
<dbReference type="InterPro" id="IPR051607">
    <property type="entry name" value="Metallo-dep_hydrolases"/>
</dbReference>
<dbReference type="Pfam" id="PF01979">
    <property type="entry name" value="Amidohydro_1"/>
    <property type="match status" value="1"/>
</dbReference>
<evidence type="ECO:0000256" key="2">
    <source>
        <dbReference type="ARBA" id="ARBA00022723"/>
    </source>
</evidence>
<dbReference type="AlphaFoldDB" id="A0AA40CK40"/>
<evidence type="ECO:0000256" key="3">
    <source>
        <dbReference type="ARBA" id="ARBA00022801"/>
    </source>
</evidence>
<organism evidence="6 7">
    <name type="scientific">Lasiodiplodia hormozganensis</name>
    <dbReference type="NCBI Taxonomy" id="869390"/>
    <lineage>
        <taxon>Eukaryota</taxon>
        <taxon>Fungi</taxon>
        <taxon>Dikarya</taxon>
        <taxon>Ascomycota</taxon>
        <taxon>Pezizomycotina</taxon>
        <taxon>Dothideomycetes</taxon>
        <taxon>Dothideomycetes incertae sedis</taxon>
        <taxon>Botryosphaeriales</taxon>
        <taxon>Botryosphaeriaceae</taxon>
        <taxon>Lasiodiplodia</taxon>
    </lineage>
</organism>
<comment type="caution">
    <text evidence="6">The sequence shown here is derived from an EMBL/GenBank/DDBJ whole genome shotgun (WGS) entry which is preliminary data.</text>
</comment>
<dbReference type="InterPro" id="IPR011059">
    <property type="entry name" value="Metal-dep_hydrolase_composite"/>
</dbReference>
<keyword evidence="3" id="KW-0378">Hydrolase</keyword>
<dbReference type="GO" id="GO:0019239">
    <property type="term" value="F:deaminase activity"/>
    <property type="evidence" value="ECO:0007669"/>
    <property type="project" value="TreeGrafter"/>
</dbReference>
<dbReference type="Proteomes" id="UP001175001">
    <property type="component" value="Unassembled WGS sequence"/>
</dbReference>
<accession>A0AA40CK40</accession>
<evidence type="ECO:0000259" key="5">
    <source>
        <dbReference type="Pfam" id="PF01979"/>
    </source>
</evidence>
<evidence type="ECO:0000313" key="6">
    <source>
        <dbReference type="EMBL" id="KAK0640054.1"/>
    </source>
</evidence>
<dbReference type="SUPFAM" id="SSF51556">
    <property type="entry name" value="Metallo-dependent hydrolases"/>
    <property type="match status" value="1"/>
</dbReference>
<dbReference type="InterPro" id="IPR032466">
    <property type="entry name" value="Metal_Hydrolase"/>
</dbReference>
<dbReference type="Gene3D" id="3.20.20.140">
    <property type="entry name" value="Metal-dependent hydrolases"/>
    <property type="match status" value="1"/>
</dbReference>
<dbReference type="GO" id="GO:0005829">
    <property type="term" value="C:cytosol"/>
    <property type="evidence" value="ECO:0007669"/>
    <property type="project" value="TreeGrafter"/>
</dbReference>
<dbReference type="PANTHER" id="PTHR11271">
    <property type="entry name" value="GUANINE DEAMINASE"/>
    <property type="match status" value="1"/>
</dbReference>
<name>A0AA40CK40_9PEZI</name>